<feature type="chain" id="PRO_5004589643" description="DUF1329 domain-containing protein" evidence="1">
    <location>
        <begin position="23"/>
        <end position="457"/>
    </location>
</feature>
<evidence type="ECO:0000313" key="2">
    <source>
        <dbReference type="EMBL" id="BAN84080.1"/>
    </source>
</evidence>
<dbReference type="Gene3D" id="2.50.20.10">
    <property type="entry name" value="Lipoprotein localisation LolA/LolB/LppX"/>
    <property type="match status" value="1"/>
</dbReference>
<dbReference type="EMBL" id="AB823648">
    <property type="protein sequence ID" value="BAN84080.1"/>
    <property type="molecule type" value="Genomic_DNA"/>
</dbReference>
<dbReference type="CDD" id="cd16329">
    <property type="entry name" value="LolA_like"/>
    <property type="match status" value="1"/>
</dbReference>
<feature type="signal peptide" evidence="1">
    <location>
        <begin position="1"/>
        <end position="22"/>
    </location>
</feature>
<dbReference type="InterPro" id="IPR010752">
    <property type="entry name" value="DUF1329"/>
</dbReference>
<proteinExistence type="predicted"/>
<organism evidence="2">
    <name type="scientific">Pseudomonas sp. HI-70</name>
    <dbReference type="NCBI Taxonomy" id="341693"/>
    <lineage>
        <taxon>Bacteria</taxon>
        <taxon>Pseudomonadati</taxon>
        <taxon>Pseudomonadota</taxon>
        <taxon>Gammaproteobacteria</taxon>
        <taxon>Pseudomonadales</taxon>
        <taxon>Pseudomonadaceae</taxon>
        <taxon>Pseudomonas</taxon>
    </lineage>
</organism>
<dbReference type="Pfam" id="PF07044">
    <property type="entry name" value="DUF1329"/>
    <property type="match status" value="1"/>
</dbReference>
<sequence length="457" mass="50541">MKKIISVAVASMIALQFSAAHAAVSAEEAQKLKGPLTAFGAIKAGNAEGTIPEYNGGLTSGPAGFDPKSGLWPDPFKGEQPVLKITAANMAEYSDKLTGGAQALLKRFPTYRLDVYPTHRTMHYPEWVLENTLKNATNAKLVGTSEGDGVEGAVGGIPFPMPQNGYEVMWNNNLSFQRIQTEANGVGQYLMDSAGRRTQLPVIRQVQYSAYYGEGQKGATSALYNQSAASISAPPTMAGTAFLINYPMNYATSDQKTWLYSPGQRRVRQSPDFKYDTPNAQNGGVLFWDELQLFRGRMDRFDMKLVGRKEMYIPYNNYRRVGLPVDEVYGKEHLNPDALRWELHRVWVVEGTLKPGARHAYSKRVFYFDEDTWGLVSADCYDQDGKIWRVGMTFAFNFYDGGGGVFSSGTSFADLQKGNYFSYLNQTANGVPKIFAFDKQVDPSIFTTSGMAGKGLR</sequence>
<evidence type="ECO:0008006" key="3">
    <source>
        <dbReference type="Google" id="ProtNLM"/>
    </source>
</evidence>
<keyword evidence="1" id="KW-0732">Signal</keyword>
<dbReference type="AlphaFoldDB" id="T2HWN8"/>
<reference evidence="2" key="2">
    <citation type="journal article" date="2013" name="Appl. Environ. Microbiol.">
        <title>Characterization of CpdC, a large-ring lactone-hydrolyzing enzyme from Pseudomonas sp. strain HI-70, and its use as a fusion tag facilitating overproduction of proteins in Escherichia coli.</title>
        <authorList>
            <person name="Xu Y."/>
            <person name="Grosse S."/>
            <person name="Iwaki H."/>
            <person name="Hasegawa Y."/>
            <person name="Lau P.C.K."/>
        </authorList>
    </citation>
    <scope>NUCLEOTIDE SEQUENCE</scope>
    <source>
        <strain evidence="2">HI-70</strain>
    </source>
</reference>
<reference evidence="2" key="1">
    <citation type="journal article" date="2006" name="Appl. Environ. Microbiol.">
        <title>Pseudomonad cyclopentadecanone monooxygenase displaying an uncommon spectrum of Baeyer-Villiger oxidations of cyclic ketones.</title>
        <authorList>
            <person name="Iwaki H."/>
            <person name="Wang S."/>
            <person name="Gross S."/>
            <person name="Bergeron H."/>
            <person name="Nagahashi A."/>
            <person name="Lertvorachon J."/>
            <person name="Yang J."/>
            <person name="Konishi Y."/>
            <person name="Hasegawa Y."/>
            <person name="Lau P."/>
        </authorList>
    </citation>
    <scope>NUCLEOTIDE SEQUENCE</scope>
    <source>
        <strain evidence="2">HI-70</strain>
    </source>
</reference>
<protein>
    <recommendedName>
        <fullName evidence="3">DUF1329 domain-containing protein</fullName>
    </recommendedName>
</protein>
<accession>T2HWN8</accession>
<evidence type="ECO:0000256" key="1">
    <source>
        <dbReference type="SAM" id="SignalP"/>
    </source>
</evidence>
<name>T2HWN8_9PSED</name>